<dbReference type="AlphaFoldDB" id="A0AAE0C0K7"/>
<organism evidence="2 3">
    <name type="scientific">Cymbomonas tetramitiformis</name>
    <dbReference type="NCBI Taxonomy" id="36881"/>
    <lineage>
        <taxon>Eukaryota</taxon>
        <taxon>Viridiplantae</taxon>
        <taxon>Chlorophyta</taxon>
        <taxon>Pyramimonadophyceae</taxon>
        <taxon>Pyramimonadales</taxon>
        <taxon>Pyramimonadaceae</taxon>
        <taxon>Cymbomonas</taxon>
    </lineage>
</organism>
<keyword evidence="3" id="KW-1185">Reference proteome</keyword>
<evidence type="ECO:0000256" key="1">
    <source>
        <dbReference type="SAM" id="MobiDB-lite"/>
    </source>
</evidence>
<feature type="compositionally biased region" description="Basic and acidic residues" evidence="1">
    <location>
        <begin position="1"/>
        <end position="16"/>
    </location>
</feature>
<protein>
    <submittedName>
        <fullName evidence="2">Uncharacterized protein</fullName>
    </submittedName>
</protein>
<feature type="region of interest" description="Disordered" evidence="1">
    <location>
        <begin position="1"/>
        <end position="25"/>
    </location>
</feature>
<dbReference type="EMBL" id="LGRX02030044">
    <property type="protein sequence ID" value="KAK3246226.1"/>
    <property type="molecule type" value="Genomic_DNA"/>
</dbReference>
<name>A0AAE0C0K7_9CHLO</name>
<dbReference type="Proteomes" id="UP001190700">
    <property type="component" value="Unassembled WGS sequence"/>
</dbReference>
<accession>A0AAE0C0K7</accession>
<comment type="caution">
    <text evidence="2">The sequence shown here is derived from an EMBL/GenBank/DDBJ whole genome shotgun (WGS) entry which is preliminary data.</text>
</comment>
<feature type="region of interest" description="Disordered" evidence="1">
    <location>
        <begin position="214"/>
        <end position="233"/>
    </location>
</feature>
<gene>
    <name evidence="2" type="ORF">CYMTET_44228</name>
</gene>
<proteinExistence type="predicted"/>
<reference evidence="2 3" key="1">
    <citation type="journal article" date="2015" name="Genome Biol. Evol.">
        <title>Comparative Genomics of a Bacterivorous Green Alga Reveals Evolutionary Causalities and Consequences of Phago-Mixotrophic Mode of Nutrition.</title>
        <authorList>
            <person name="Burns J.A."/>
            <person name="Paasch A."/>
            <person name="Narechania A."/>
            <person name="Kim E."/>
        </authorList>
    </citation>
    <scope>NUCLEOTIDE SEQUENCE [LARGE SCALE GENOMIC DNA]</scope>
    <source>
        <strain evidence="2 3">PLY_AMNH</strain>
    </source>
</reference>
<sequence length="233" mass="25353">MLAWRQEDTVMEERRSRTLASGASEAVPVPAIETEAPGTASVLCPTEPGGENDAATENAAVLEAGAALAEGISQPHIWEAGGESKVASAEVGAEGKAARPTPARWPFTEHLVVDVAQAWALLEMVAPMAEPGQEQGGDESQEALHAEMEVLLGRMGVPEKRVWLGRHLYRYHRDETLEKEEWTWEPPLAFLECDRAEDQLFQLRQQLFAGTGLGSTSLTGECPPSTEQHLPHR</sequence>
<evidence type="ECO:0000313" key="2">
    <source>
        <dbReference type="EMBL" id="KAK3246226.1"/>
    </source>
</evidence>
<evidence type="ECO:0000313" key="3">
    <source>
        <dbReference type="Proteomes" id="UP001190700"/>
    </source>
</evidence>